<dbReference type="GO" id="GO:0022857">
    <property type="term" value="F:transmembrane transporter activity"/>
    <property type="evidence" value="ECO:0007669"/>
    <property type="project" value="TreeGrafter"/>
</dbReference>
<evidence type="ECO:0000256" key="1">
    <source>
        <dbReference type="ARBA" id="ARBA00004651"/>
    </source>
</evidence>
<comment type="subcellular location">
    <subcellularLocation>
        <location evidence="1">Cell membrane</location>
        <topology evidence="1">Multi-pass membrane protein</topology>
    </subcellularLocation>
</comment>
<dbReference type="PANTHER" id="PTHR30572">
    <property type="entry name" value="MEMBRANE COMPONENT OF TRANSPORTER-RELATED"/>
    <property type="match status" value="1"/>
</dbReference>
<evidence type="ECO:0000256" key="2">
    <source>
        <dbReference type="ARBA" id="ARBA00022475"/>
    </source>
</evidence>
<accession>A0A4Y6PWY7</accession>
<dbReference type="InterPro" id="IPR050250">
    <property type="entry name" value="Macrolide_Exporter_MacB"/>
</dbReference>
<evidence type="ECO:0000313" key="9">
    <source>
        <dbReference type="EMBL" id="QDG52750.1"/>
    </source>
</evidence>
<feature type="transmembrane region" description="Helical" evidence="7">
    <location>
        <begin position="405"/>
        <end position="429"/>
    </location>
</feature>
<dbReference type="OrthoDB" id="5489286at2"/>
<keyword evidence="3 7" id="KW-0812">Transmembrane</keyword>
<dbReference type="GO" id="GO:0005886">
    <property type="term" value="C:plasma membrane"/>
    <property type="evidence" value="ECO:0007669"/>
    <property type="project" value="UniProtKB-SubCell"/>
</dbReference>
<feature type="transmembrane region" description="Helical" evidence="7">
    <location>
        <begin position="21"/>
        <end position="42"/>
    </location>
</feature>
<organism evidence="9 10">
    <name type="scientific">Persicimonas caeni</name>
    <dbReference type="NCBI Taxonomy" id="2292766"/>
    <lineage>
        <taxon>Bacteria</taxon>
        <taxon>Deltaproteobacteria</taxon>
        <taxon>Bradymonadales</taxon>
        <taxon>Bradymonadaceae</taxon>
        <taxon>Persicimonas</taxon>
    </lineage>
</organism>
<dbReference type="InterPro" id="IPR003838">
    <property type="entry name" value="ABC3_permease_C"/>
</dbReference>
<feature type="transmembrane region" description="Helical" evidence="7">
    <location>
        <begin position="449"/>
        <end position="471"/>
    </location>
</feature>
<evidence type="ECO:0000256" key="5">
    <source>
        <dbReference type="ARBA" id="ARBA00023136"/>
    </source>
</evidence>
<evidence type="ECO:0000256" key="4">
    <source>
        <dbReference type="ARBA" id="ARBA00022989"/>
    </source>
</evidence>
<dbReference type="Pfam" id="PF02687">
    <property type="entry name" value="FtsX"/>
    <property type="match status" value="1"/>
</dbReference>
<feature type="domain" description="ABC3 transporter permease C-terminal" evidence="8">
    <location>
        <begin position="353"/>
        <end position="478"/>
    </location>
</feature>
<keyword evidence="5 7" id="KW-0472">Membrane</keyword>
<protein>
    <submittedName>
        <fullName evidence="9">FtsX-like permease family protein</fullName>
    </submittedName>
</protein>
<name>A0A4Y6PWY7_PERCE</name>
<gene>
    <name evidence="9" type="ORF">FIV42_18985</name>
</gene>
<keyword evidence="10" id="KW-1185">Reference proteome</keyword>
<dbReference type="AlphaFoldDB" id="A0A4Y6PWY7"/>
<evidence type="ECO:0000256" key="6">
    <source>
        <dbReference type="ARBA" id="ARBA00038076"/>
    </source>
</evidence>
<reference evidence="9 10" key="1">
    <citation type="submission" date="2019-06" db="EMBL/GenBank/DDBJ databases">
        <title>Persicimonas caeni gen. nov., sp. nov., a predatory bacterium isolated from solar saltern.</title>
        <authorList>
            <person name="Wang S."/>
        </authorList>
    </citation>
    <scope>NUCLEOTIDE SEQUENCE [LARGE SCALE GENOMIC DNA]</scope>
    <source>
        <strain evidence="9 10">YN101</strain>
    </source>
</reference>
<dbReference type="EMBL" id="CP041186">
    <property type="protein sequence ID" value="QDG52750.1"/>
    <property type="molecule type" value="Genomic_DNA"/>
</dbReference>
<dbReference type="Proteomes" id="UP000315995">
    <property type="component" value="Chromosome"/>
</dbReference>
<accession>A0A5B8Y7N4</accession>
<evidence type="ECO:0000256" key="3">
    <source>
        <dbReference type="ARBA" id="ARBA00022692"/>
    </source>
</evidence>
<sequence>MRINKLVQLVSQSIRRNRRDFLLSSIGIVVGISTLLFFTALGSGIKQVVLERIFVVRQLEVVKKTFDVAGMRTEGLFGGKSLDDKTVERFAGVDGVAEVYPKMKLTFPASLRGGKSILGRDMVAELIADGIPPRLVDEELPGKLEFRDWGQELSCSEAADCPGGHSCSAGVCEPKACSGENDPVCGGKSYCHEASGQCQMPIPVIASPKMLEIYNGSFQTAMGGARGVLSKLPKLSEDALVGFRFDGVFGKSFIGSAARGKRVTYRMEFVGFSDKAIDLGATIPIGYVQRLNQRFGNQDDNGEYHSIVVETESNEVVPRVAKRIEEMGFALSDEYEDAQRAGLLIMLLTLVFNFISLIILTISAVNIMHTFLMVILERRQELGLMRALGATKGDIRKLVISEATVLGIFGGLAGLVLGGLVIKLIDYLFATQVGEFPFKPESLFVVEAWMMLGAVGVAVVFCWLGSLIPAFQASHVDPARTLSGH</sequence>
<keyword evidence="4 7" id="KW-1133">Transmembrane helix</keyword>
<feature type="transmembrane region" description="Helical" evidence="7">
    <location>
        <begin position="343"/>
        <end position="376"/>
    </location>
</feature>
<evidence type="ECO:0000256" key="7">
    <source>
        <dbReference type="SAM" id="Phobius"/>
    </source>
</evidence>
<dbReference type="RefSeq" id="WP_141199215.1">
    <property type="nucleotide sequence ID" value="NZ_CP041186.1"/>
</dbReference>
<evidence type="ECO:0000259" key="8">
    <source>
        <dbReference type="Pfam" id="PF02687"/>
    </source>
</evidence>
<dbReference type="PANTHER" id="PTHR30572:SF4">
    <property type="entry name" value="ABC TRANSPORTER PERMEASE YTRF"/>
    <property type="match status" value="1"/>
</dbReference>
<proteinExistence type="inferred from homology"/>
<keyword evidence="2" id="KW-1003">Cell membrane</keyword>
<comment type="similarity">
    <text evidence="6">Belongs to the ABC-4 integral membrane protein family.</text>
</comment>
<evidence type="ECO:0000313" key="10">
    <source>
        <dbReference type="Proteomes" id="UP000315995"/>
    </source>
</evidence>